<accession>A0ABM7XDK3</accession>
<feature type="region of interest" description="Disordered" evidence="2">
    <location>
        <begin position="466"/>
        <end position="497"/>
    </location>
</feature>
<evidence type="ECO:0000313" key="4">
    <source>
        <dbReference type="EMBL" id="BDG09960.1"/>
    </source>
</evidence>
<keyword evidence="3" id="KW-0812">Transmembrane</keyword>
<sequence>MAAPSNDNRAPGAPAAPQGLAQRLVGLLSAKVASHSLPSLDLPKYKRIKPLVRSQWSAWWQAYLAVGAGVKLEDYLRFRLSHYVGELPVPQDELPLRVSVEQGKVVAVEAAAPLPAIQPAGALPPPASADAWIDALVQIEGPVAAQEIRTAKEDLDRITEQAAEQAGRVDGLLRDLDQAIASGAAAAPQVVEATPEQMGRPPVPSLGGVMAIYVFSALLLLAQAWQFAVPYLSAIGIDTLHLGAEVRRNPIGIVLGSVFALGAATSLFVFAHVALRRGLDLYRGEGATRHKLWIGFSMGGAALLASITAWLLGSLRPTAETAAQIFQGSDSVRTARFAFFLLALIVPLAVACLIQVAERLTAQREALLVAARAWDVERFRTLTERVRREELLERAERERVHLELERQAAQARLRTLHRRSVEARRGAAELAESRHVDLRNLAASLAAALETDRYEFVRQANARGMPTLLELEPPPAPVPEPRNQPRREAQVSSLAKA</sequence>
<feature type="transmembrane region" description="Helical" evidence="3">
    <location>
        <begin position="251"/>
        <end position="271"/>
    </location>
</feature>
<keyword evidence="5" id="KW-1185">Reference proteome</keyword>
<evidence type="ECO:0000256" key="1">
    <source>
        <dbReference type="SAM" id="Coils"/>
    </source>
</evidence>
<feature type="transmembrane region" description="Helical" evidence="3">
    <location>
        <begin position="292"/>
        <end position="312"/>
    </location>
</feature>
<feature type="transmembrane region" description="Helical" evidence="3">
    <location>
        <begin position="206"/>
        <end position="231"/>
    </location>
</feature>
<feature type="transmembrane region" description="Helical" evidence="3">
    <location>
        <begin position="337"/>
        <end position="357"/>
    </location>
</feature>
<evidence type="ECO:0000313" key="5">
    <source>
        <dbReference type="Proteomes" id="UP001162734"/>
    </source>
</evidence>
<evidence type="ECO:0000256" key="2">
    <source>
        <dbReference type="SAM" id="MobiDB-lite"/>
    </source>
</evidence>
<protein>
    <submittedName>
        <fullName evidence="4">Uncharacterized protein</fullName>
    </submittedName>
</protein>
<gene>
    <name evidence="4" type="ORF">AMPC_30730</name>
</gene>
<evidence type="ECO:0000256" key="3">
    <source>
        <dbReference type="SAM" id="Phobius"/>
    </source>
</evidence>
<keyword evidence="3" id="KW-0472">Membrane</keyword>
<keyword evidence="1" id="KW-0175">Coiled coil</keyword>
<feature type="coiled-coil region" evidence="1">
    <location>
        <begin position="385"/>
        <end position="419"/>
    </location>
</feature>
<keyword evidence="3" id="KW-1133">Transmembrane helix</keyword>
<proteinExistence type="predicted"/>
<feature type="compositionally biased region" description="Pro residues" evidence="2">
    <location>
        <begin position="472"/>
        <end position="482"/>
    </location>
</feature>
<organism evidence="4 5">
    <name type="scientific">Anaeromyxobacter paludicola</name>
    <dbReference type="NCBI Taxonomy" id="2918171"/>
    <lineage>
        <taxon>Bacteria</taxon>
        <taxon>Pseudomonadati</taxon>
        <taxon>Myxococcota</taxon>
        <taxon>Myxococcia</taxon>
        <taxon>Myxococcales</taxon>
        <taxon>Cystobacterineae</taxon>
        <taxon>Anaeromyxobacteraceae</taxon>
        <taxon>Anaeromyxobacter</taxon>
    </lineage>
</organism>
<dbReference type="EMBL" id="AP025592">
    <property type="protein sequence ID" value="BDG09960.1"/>
    <property type="molecule type" value="Genomic_DNA"/>
</dbReference>
<reference evidence="5" key="1">
    <citation type="journal article" date="2022" name="Int. J. Syst. Evol. Microbiol.">
        <title>Anaeromyxobacter oryzae sp. nov., Anaeromyxobacter diazotrophicus sp. nov. and Anaeromyxobacter paludicola sp. nov., isolated from paddy soils.</title>
        <authorList>
            <person name="Itoh H."/>
            <person name="Xu Z."/>
            <person name="Mise K."/>
            <person name="Masuda Y."/>
            <person name="Ushijima N."/>
            <person name="Hayakawa C."/>
            <person name="Shiratori Y."/>
            <person name="Senoo K."/>
        </authorList>
    </citation>
    <scope>NUCLEOTIDE SEQUENCE [LARGE SCALE GENOMIC DNA]</scope>
    <source>
        <strain evidence="5">Red630</strain>
    </source>
</reference>
<dbReference type="Proteomes" id="UP001162734">
    <property type="component" value="Chromosome"/>
</dbReference>
<name>A0ABM7XDK3_9BACT</name>